<name>A0ABR0S9H2_9HYPO</name>
<dbReference type="Proteomes" id="UP001338125">
    <property type="component" value="Unassembled WGS sequence"/>
</dbReference>
<sequence length="323" mass="35842">MSEACNKCKKSPPEVTIKRCAKCSTTPYCSRDCQKADWKVHKKICGQTPGHSVGSSSSSTGHNNLSPRKGLDQPIAKPFTRLDSNTWLHDRSEKDVYRLLIDAHRMRVADMYNFEGEKDELGVYGNGSDVLAGFRRFLEATASRPGLLPPWWNASKQKECEDLGMDASQWCDLGRTVEKHDITEHYGDSDFPMQLRIWDSHAAPSSVIELGGLSVSPRRPSELAIKASPPGAKTLPLRRFYKVPAKKDTATDLASGAALLGSPKDIVARFDPASPGKTAVAAIMKEISEIPMLHDVAKNDCPMRGCVQDLRSMGQWRQQWSWK</sequence>
<dbReference type="InterPro" id="IPR002893">
    <property type="entry name" value="Znf_MYND"/>
</dbReference>
<keyword evidence="1" id="KW-0479">Metal-binding</keyword>
<evidence type="ECO:0000256" key="4">
    <source>
        <dbReference type="PROSITE-ProRule" id="PRU00134"/>
    </source>
</evidence>
<dbReference type="Gene3D" id="6.10.140.2220">
    <property type="match status" value="1"/>
</dbReference>
<feature type="compositionally biased region" description="Low complexity" evidence="5">
    <location>
        <begin position="49"/>
        <end position="67"/>
    </location>
</feature>
<dbReference type="Pfam" id="PF01753">
    <property type="entry name" value="zf-MYND"/>
    <property type="match status" value="1"/>
</dbReference>
<evidence type="ECO:0000256" key="3">
    <source>
        <dbReference type="ARBA" id="ARBA00022833"/>
    </source>
</evidence>
<dbReference type="SUPFAM" id="SSF144232">
    <property type="entry name" value="HIT/MYND zinc finger-like"/>
    <property type="match status" value="1"/>
</dbReference>
<feature type="domain" description="MYND-type" evidence="6">
    <location>
        <begin position="5"/>
        <end position="45"/>
    </location>
</feature>
<protein>
    <recommendedName>
        <fullName evidence="6">MYND-type domain-containing protein</fullName>
    </recommendedName>
</protein>
<organism evidence="7 8">
    <name type="scientific">Cladobotryum mycophilum</name>
    <dbReference type="NCBI Taxonomy" id="491253"/>
    <lineage>
        <taxon>Eukaryota</taxon>
        <taxon>Fungi</taxon>
        <taxon>Dikarya</taxon>
        <taxon>Ascomycota</taxon>
        <taxon>Pezizomycotina</taxon>
        <taxon>Sordariomycetes</taxon>
        <taxon>Hypocreomycetidae</taxon>
        <taxon>Hypocreales</taxon>
        <taxon>Hypocreaceae</taxon>
        <taxon>Cladobotryum</taxon>
    </lineage>
</organism>
<keyword evidence="2 4" id="KW-0863">Zinc-finger</keyword>
<dbReference type="EMBL" id="JAVFKD010000015">
    <property type="protein sequence ID" value="KAK5988809.1"/>
    <property type="molecule type" value="Genomic_DNA"/>
</dbReference>
<accession>A0ABR0S9H2</accession>
<comment type="caution">
    <text evidence="7">The sequence shown here is derived from an EMBL/GenBank/DDBJ whole genome shotgun (WGS) entry which is preliminary data.</text>
</comment>
<evidence type="ECO:0000259" key="6">
    <source>
        <dbReference type="PROSITE" id="PS50865"/>
    </source>
</evidence>
<keyword evidence="3" id="KW-0862">Zinc</keyword>
<dbReference type="PROSITE" id="PS01360">
    <property type="entry name" value="ZF_MYND_1"/>
    <property type="match status" value="1"/>
</dbReference>
<evidence type="ECO:0000313" key="8">
    <source>
        <dbReference type="Proteomes" id="UP001338125"/>
    </source>
</evidence>
<proteinExistence type="predicted"/>
<keyword evidence="8" id="KW-1185">Reference proteome</keyword>
<reference evidence="7 8" key="1">
    <citation type="submission" date="2024-01" db="EMBL/GenBank/DDBJ databases">
        <title>Complete genome of Cladobotryum mycophilum ATHUM6906.</title>
        <authorList>
            <person name="Christinaki A.C."/>
            <person name="Myridakis A.I."/>
            <person name="Kouvelis V.N."/>
        </authorList>
    </citation>
    <scope>NUCLEOTIDE SEQUENCE [LARGE SCALE GENOMIC DNA]</scope>
    <source>
        <strain evidence="7 8">ATHUM6906</strain>
    </source>
</reference>
<dbReference type="PROSITE" id="PS50865">
    <property type="entry name" value="ZF_MYND_2"/>
    <property type="match status" value="1"/>
</dbReference>
<evidence type="ECO:0000313" key="7">
    <source>
        <dbReference type="EMBL" id="KAK5988809.1"/>
    </source>
</evidence>
<evidence type="ECO:0000256" key="1">
    <source>
        <dbReference type="ARBA" id="ARBA00022723"/>
    </source>
</evidence>
<evidence type="ECO:0000256" key="5">
    <source>
        <dbReference type="SAM" id="MobiDB-lite"/>
    </source>
</evidence>
<gene>
    <name evidence="7" type="ORF">PT974_10303</name>
</gene>
<evidence type="ECO:0000256" key="2">
    <source>
        <dbReference type="ARBA" id="ARBA00022771"/>
    </source>
</evidence>
<feature type="region of interest" description="Disordered" evidence="5">
    <location>
        <begin position="49"/>
        <end position="76"/>
    </location>
</feature>